<evidence type="ECO:0000313" key="2">
    <source>
        <dbReference type="Proteomes" id="UP001221757"/>
    </source>
</evidence>
<reference evidence="1" key="1">
    <citation type="submission" date="2023-03" db="EMBL/GenBank/DDBJ databases">
        <title>Massive genome expansion in bonnet fungi (Mycena s.s.) driven by repeated elements and novel gene families across ecological guilds.</title>
        <authorList>
            <consortium name="Lawrence Berkeley National Laboratory"/>
            <person name="Harder C.B."/>
            <person name="Miyauchi S."/>
            <person name="Viragh M."/>
            <person name="Kuo A."/>
            <person name="Thoen E."/>
            <person name="Andreopoulos B."/>
            <person name="Lu D."/>
            <person name="Skrede I."/>
            <person name="Drula E."/>
            <person name="Henrissat B."/>
            <person name="Morin E."/>
            <person name="Kohler A."/>
            <person name="Barry K."/>
            <person name="LaButti K."/>
            <person name="Morin E."/>
            <person name="Salamov A."/>
            <person name="Lipzen A."/>
            <person name="Mereny Z."/>
            <person name="Hegedus B."/>
            <person name="Baldrian P."/>
            <person name="Stursova M."/>
            <person name="Weitz H."/>
            <person name="Taylor A."/>
            <person name="Grigoriev I.V."/>
            <person name="Nagy L.G."/>
            <person name="Martin F."/>
            <person name="Kauserud H."/>
        </authorList>
    </citation>
    <scope>NUCLEOTIDE SEQUENCE</scope>
    <source>
        <strain evidence="1">CBHHK067</strain>
    </source>
</reference>
<evidence type="ECO:0000313" key="1">
    <source>
        <dbReference type="EMBL" id="KAJ7696422.1"/>
    </source>
</evidence>
<organism evidence="1 2">
    <name type="scientific">Mycena rosella</name>
    <name type="common">Pink bonnet</name>
    <name type="synonym">Agaricus rosellus</name>
    <dbReference type="NCBI Taxonomy" id="1033263"/>
    <lineage>
        <taxon>Eukaryota</taxon>
        <taxon>Fungi</taxon>
        <taxon>Dikarya</taxon>
        <taxon>Basidiomycota</taxon>
        <taxon>Agaricomycotina</taxon>
        <taxon>Agaricomycetes</taxon>
        <taxon>Agaricomycetidae</taxon>
        <taxon>Agaricales</taxon>
        <taxon>Marasmiineae</taxon>
        <taxon>Mycenaceae</taxon>
        <taxon>Mycena</taxon>
    </lineage>
</organism>
<protein>
    <submittedName>
        <fullName evidence="1">Uncharacterized protein</fullName>
    </submittedName>
</protein>
<dbReference type="Proteomes" id="UP001221757">
    <property type="component" value="Unassembled WGS sequence"/>
</dbReference>
<comment type="caution">
    <text evidence="1">The sequence shown here is derived from an EMBL/GenBank/DDBJ whole genome shotgun (WGS) entry which is preliminary data.</text>
</comment>
<accession>A0AAD7GIE8</accession>
<name>A0AAD7GIE8_MYCRO</name>
<proteinExistence type="predicted"/>
<keyword evidence="2" id="KW-1185">Reference proteome</keyword>
<dbReference type="AlphaFoldDB" id="A0AAD7GIE8"/>
<gene>
    <name evidence="1" type="ORF">B0H17DRAFT_1130843</name>
</gene>
<sequence>MSHSHPSTILLPFTLEAHNTYQDLITNPANWHLFHLSPAFGRGALRSGGFYGQLTQNQNYGHFTGSMDQLAHPAPPLEHLPQVNQHADLVYQHIPFGAVVATVPLPTFLDALLCWCDDVITQIQPGDLRSTEEVARALASAAADPANNTQAAEDVLQLLAVTQSVQLLRHTLPASMLTFDAHTHADAVDAIARLALVFVWWTKWITEVDPIAYPALLQSACSAVSWQLQVLRASALMQVT</sequence>
<dbReference type="EMBL" id="JARKIE010000034">
    <property type="protein sequence ID" value="KAJ7696422.1"/>
    <property type="molecule type" value="Genomic_DNA"/>
</dbReference>